<evidence type="ECO:0000313" key="16">
    <source>
        <dbReference type="Proteomes" id="UP001154329"/>
    </source>
</evidence>
<evidence type="ECO:0000256" key="10">
    <source>
        <dbReference type="PROSITE-ProRule" id="PRU00108"/>
    </source>
</evidence>
<reference evidence="15" key="2">
    <citation type="submission" date="2022-10" db="EMBL/GenBank/DDBJ databases">
        <authorList>
            <consortium name="ENA_rothamsted_submissions"/>
            <consortium name="culmorum"/>
            <person name="King R."/>
        </authorList>
    </citation>
    <scope>NUCLEOTIDE SEQUENCE</scope>
</reference>
<dbReference type="GO" id="GO:0005634">
    <property type="term" value="C:nucleus"/>
    <property type="evidence" value="ECO:0007669"/>
    <property type="project" value="UniProtKB-SubCell"/>
</dbReference>
<comment type="subcellular location">
    <subcellularLocation>
        <location evidence="1 10 11">Nucleus</location>
    </subcellularLocation>
</comment>
<dbReference type="PANTHER" id="PTHR45636:SF49">
    <property type="entry name" value="PAIRED BOX PROTEIN 3 HOMOLOG"/>
    <property type="match status" value="1"/>
</dbReference>
<evidence type="ECO:0000256" key="12">
    <source>
        <dbReference type="SAM" id="MobiDB-lite"/>
    </source>
</evidence>
<feature type="DNA-binding region" description="Homeobox" evidence="10">
    <location>
        <begin position="141"/>
        <end position="200"/>
    </location>
</feature>
<evidence type="ECO:0000256" key="6">
    <source>
        <dbReference type="ARBA" id="ARBA00023125"/>
    </source>
</evidence>
<reference evidence="15" key="1">
    <citation type="submission" date="2022-02" db="EMBL/GenBank/DDBJ databases">
        <authorList>
            <person name="King R."/>
        </authorList>
    </citation>
    <scope>NUCLEOTIDE SEQUENCE</scope>
</reference>
<evidence type="ECO:0000256" key="4">
    <source>
        <dbReference type="ARBA" id="ARBA00022724"/>
    </source>
</evidence>
<dbReference type="PROSITE" id="PS50071">
    <property type="entry name" value="HOMEOBOX_2"/>
    <property type="match status" value="1"/>
</dbReference>
<gene>
    <name evidence="15" type="ORF">APHIGO_LOCUS9847</name>
</gene>
<feature type="compositionally biased region" description="Low complexity" evidence="12">
    <location>
        <begin position="301"/>
        <end position="314"/>
    </location>
</feature>
<dbReference type="InterPro" id="IPR009057">
    <property type="entry name" value="Homeodomain-like_sf"/>
</dbReference>
<evidence type="ECO:0000256" key="11">
    <source>
        <dbReference type="RuleBase" id="RU000682"/>
    </source>
</evidence>
<keyword evidence="9 10" id="KW-0539">Nucleus</keyword>
<dbReference type="Pfam" id="PF00046">
    <property type="entry name" value="Homeodomain"/>
    <property type="match status" value="1"/>
</dbReference>
<dbReference type="SUPFAM" id="SSF46689">
    <property type="entry name" value="Homeodomain-like"/>
    <property type="match status" value="2"/>
</dbReference>
<evidence type="ECO:0000313" key="15">
    <source>
        <dbReference type="EMBL" id="CAH1736021.1"/>
    </source>
</evidence>
<keyword evidence="3" id="KW-0217">Developmental protein</keyword>
<sequence>MYSTHYNGFTFQGQGRVNQLGGTFINGRPLPNVVRLKIVEMAAAGVRPSNISRQLKVSHGCVSKILNRYQETGSIRPGIVNSDHVQKNCPKRISYCPEEVCRDTTIRSDRHSNYSIDGILSGRTGDVDVPSEPGIVISRKQRRGRTAFTAQQLEGLERSFLACQYPDIAARETLAVKFGLPEPRVQVWFSNRRARWRKQNSSNVQHNIISSNFSENLNTPSYTGTADWRLQPAAQYNGYYDGSAWDEYQQTARTNAAHQYGDIFNPSAAVAYGAHNEFAANPSKLRLPPTLPPHHPPTTQPPTGTAAATTSAASVGYHQPPTAGGQSLDRIRQTRRGLHAHARLPGAVLFQQQFIMMFLQ</sequence>
<feature type="domain" description="Paired" evidence="14">
    <location>
        <begin position="13"/>
        <end position="145"/>
    </location>
</feature>
<dbReference type="PANTHER" id="PTHR45636">
    <property type="entry name" value="PAIRED BOX PROTEIN PAX-6-RELATED-RELATED"/>
    <property type="match status" value="1"/>
</dbReference>
<dbReference type="Proteomes" id="UP001154329">
    <property type="component" value="Chromosome 4"/>
</dbReference>
<evidence type="ECO:0000259" key="14">
    <source>
        <dbReference type="PROSITE" id="PS51057"/>
    </source>
</evidence>
<organism evidence="15 16">
    <name type="scientific">Aphis gossypii</name>
    <name type="common">Cotton aphid</name>
    <dbReference type="NCBI Taxonomy" id="80765"/>
    <lineage>
        <taxon>Eukaryota</taxon>
        <taxon>Metazoa</taxon>
        <taxon>Ecdysozoa</taxon>
        <taxon>Arthropoda</taxon>
        <taxon>Hexapoda</taxon>
        <taxon>Insecta</taxon>
        <taxon>Pterygota</taxon>
        <taxon>Neoptera</taxon>
        <taxon>Paraneoptera</taxon>
        <taxon>Hemiptera</taxon>
        <taxon>Sternorrhyncha</taxon>
        <taxon>Aphidomorpha</taxon>
        <taxon>Aphidoidea</taxon>
        <taxon>Aphididae</taxon>
        <taxon>Aphidini</taxon>
        <taxon>Aphis</taxon>
        <taxon>Aphis</taxon>
    </lineage>
</organism>
<keyword evidence="8" id="KW-0804">Transcription</keyword>
<dbReference type="Gene3D" id="1.10.10.60">
    <property type="entry name" value="Homeodomain-like"/>
    <property type="match status" value="1"/>
</dbReference>
<dbReference type="InterPro" id="IPR001356">
    <property type="entry name" value="HD"/>
</dbReference>
<dbReference type="SMART" id="SM00351">
    <property type="entry name" value="PAX"/>
    <property type="match status" value="1"/>
</dbReference>
<protein>
    <submittedName>
        <fullName evidence="15">Uncharacterized protein</fullName>
    </submittedName>
</protein>
<evidence type="ECO:0000256" key="9">
    <source>
        <dbReference type="ARBA" id="ARBA00023242"/>
    </source>
</evidence>
<accession>A0A9P0JFK5</accession>
<dbReference type="InterPro" id="IPR043565">
    <property type="entry name" value="PAX_fam"/>
</dbReference>
<dbReference type="InterPro" id="IPR001523">
    <property type="entry name" value="Paired_dom"/>
</dbReference>
<evidence type="ECO:0000256" key="3">
    <source>
        <dbReference type="ARBA" id="ARBA00022473"/>
    </source>
</evidence>
<evidence type="ECO:0000256" key="2">
    <source>
        <dbReference type="ARBA" id="ARBA00005733"/>
    </source>
</evidence>
<comment type="similarity">
    <text evidence="2">Belongs to the paired homeobox family.</text>
</comment>
<dbReference type="GO" id="GO:0000978">
    <property type="term" value="F:RNA polymerase II cis-regulatory region sequence-specific DNA binding"/>
    <property type="evidence" value="ECO:0007669"/>
    <property type="project" value="TreeGrafter"/>
</dbReference>
<dbReference type="SMART" id="SM00389">
    <property type="entry name" value="HOX"/>
    <property type="match status" value="1"/>
</dbReference>
<keyword evidence="5" id="KW-0805">Transcription regulation</keyword>
<evidence type="ECO:0000259" key="13">
    <source>
        <dbReference type="PROSITE" id="PS50071"/>
    </source>
</evidence>
<dbReference type="InterPro" id="IPR036388">
    <property type="entry name" value="WH-like_DNA-bd_sf"/>
</dbReference>
<dbReference type="PRINTS" id="PR00027">
    <property type="entry name" value="PAIREDBOX"/>
</dbReference>
<feature type="compositionally biased region" description="Pro residues" evidence="12">
    <location>
        <begin position="289"/>
        <end position="300"/>
    </location>
</feature>
<dbReference type="PROSITE" id="PS51057">
    <property type="entry name" value="PAIRED_2"/>
    <property type="match status" value="1"/>
</dbReference>
<feature type="domain" description="Homeobox" evidence="13">
    <location>
        <begin position="139"/>
        <end position="199"/>
    </location>
</feature>
<dbReference type="GO" id="GO:0000981">
    <property type="term" value="F:DNA-binding transcription factor activity, RNA polymerase II-specific"/>
    <property type="evidence" value="ECO:0007669"/>
    <property type="project" value="TreeGrafter"/>
</dbReference>
<evidence type="ECO:0000256" key="5">
    <source>
        <dbReference type="ARBA" id="ARBA00023015"/>
    </source>
</evidence>
<evidence type="ECO:0000256" key="1">
    <source>
        <dbReference type="ARBA" id="ARBA00004123"/>
    </source>
</evidence>
<dbReference type="Gene3D" id="1.10.10.10">
    <property type="entry name" value="Winged helix-like DNA-binding domain superfamily/Winged helix DNA-binding domain"/>
    <property type="match status" value="1"/>
</dbReference>
<proteinExistence type="inferred from homology"/>
<dbReference type="AlphaFoldDB" id="A0A9P0JFK5"/>
<keyword evidence="4" id="KW-0563">Paired box</keyword>
<dbReference type="CDD" id="cd00086">
    <property type="entry name" value="homeodomain"/>
    <property type="match status" value="1"/>
</dbReference>
<evidence type="ECO:0000256" key="8">
    <source>
        <dbReference type="ARBA" id="ARBA00023163"/>
    </source>
</evidence>
<keyword evidence="7 10" id="KW-0371">Homeobox</keyword>
<dbReference type="EMBL" id="OU899037">
    <property type="protein sequence ID" value="CAH1736021.1"/>
    <property type="molecule type" value="Genomic_DNA"/>
</dbReference>
<feature type="region of interest" description="Disordered" evidence="12">
    <location>
        <begin position="286"/>
        <end position="327"/>
    </location>
</feature>
<dbReference type="FunFam" id="1.10.10.60:FF:000679">
    <property type="entry name" value="Homeobox protein aristaless"/>
    <property type="match status" value="1"/>
</dbReference>
<name>A0A9P0JFK5_APHGO</name>
<evidence type="ECO:0000256" key="7">
    <source>
        <dbReference type="ARBA" id="ARBA00023155"/>
    </source>
</evidence>
<keyword evidence="16" id="KW-1185">Reference proteome</keyword>
<keyword evidence="6 10" id="KW-0238">DNA-binding</keyword>
<dbReference type="Pfam" id="PF00292">
    <property type="entry name" value="PAX"/>
    <property type="match status" value="1"/>
</dbReference>